<organism evidence="13 14">
    <name type="scientific">Nesterenkonia sedimenti</name>
    <dbReference type="NCBI Taxonomy" id="1463632"/>
    <lineage>
        <taxon>Bacteria</taxon>
        <taxon>Bacillati</taxon>
        <taxon>Actinomycetota</taxon>
        <taxon>Actinomycetes</taxon>
        <taxon>Micrococcales</taxon>
        <taxon>Micrococcaceae</taxon>
        <taxon>Nesterenkonia</taxon>
    </lineage>
</organism>
<dbReference type="PANTHER" id="PTHR14269">
    <property type="entry name" value="CDP-DIACYLGLYCEROL--GLYCEROL-3-PHOSPHATE 3-PHOSPHATIDYLTRANSFERASE-RELATED"/>
    <property type="match status" value="1"/>
</dbReference>
<evidence type="ECO:0000256" key="12">
    <source>
        <dbReference type="SAM" id="Phobius"/>
    </source>
</evidence>
<keyword evidence="9" id="KW-0594">Phospholipid biosynthesis</keyword>
<evidence type="ECO:0000256" key="8">
    <source>
        <dbReference type="ARBA" id="ARBA00023136"/>
    </source>
</evidence>
<evidence type="ECO:0000256" key="10">
    <source>
        <dbReference type="ARBA" id="ARBA00023264"/>
    </source>
</evidence>
<evidence type="ECO:0000256" key="3">
    <source>
        <dbReference type="ARBA" id="ARBA00022516"/>
    </source>
</evidence>
<dbReference type="GO" id="GO:0046474">
    <property type="term" value="P:glycerophospholipid biosynthetic process"/>
    <property type="evidence" value="ECO:0007669"/>
    <property type="project" value="TreeGrafter"/>
</dbReference>
<keyword evidence="7" id="KW-0443">Lipid metabolism</keyword>
<feature type="transmembrane region" description="Helical" evidence="12">
    <location>
        <begin position="106"/>
        <end position="128"/>
    </location>
</feature>
<evidence type="ECO:0000256" key="6">
    <source>
        <dbReference type="ARBA" id="ARBA00022989"/>
    </source>
</evidence>
<keyword evidence="10" id="KW-1208">Phospholipid metabolism</keyword>
<dbReference type="Pfam" id="PF01066">
    <property type="entry name" value="CDP-OH_P_transf"/>
    <property type="match status" value="1"/>
</dbReference>
<keyword evidence="8 12" id="KW-0472">Membrane</keyword>
<evidence type="ECO:0000313" key="13">
    <source>
        <dbReference type="EMBL" id="NLS10639.1"/>
    </source>
</evidence>
<keyword evidence="3" id="KW-0444">Lipid biosynthesis</keyword>
<evidence type="ECO:0000256" key="5">
    <source>
        <dbReference type="ARBA" id="ARBA00022692"/>
    </source>
</evidence>
<name>A0A7X8TL75_9MICC</name>
<gene>
    <name evidence="13" type="ORF">HGQ17_11685</name>
</gene>
<dbReference type="InterPro" id="IPR043130">
    <property type="entry name" value="CDP-OH_PTrfase_TM_dom"/>
</dbReference>
<dbReference type="GO" id="GO:0016020">
    <property type="term" value="C:membrane"/>
    <property type="evidence" value="ECO:0007669"/>
    <property type="project" value="UniProtKB-SubCell"/>
</dbReference>
<evidence type="ECO:0000256" key="7">
    <source>
        <dbReference type="ARBA" id="ARBA00023098"/>
    </source>
</evidence>
<protein>
    <submittedName>
        <fullName evidence="13">CDP-alcohol phosphatidyltransferase family protein</fullName>
    </submittedName>
</protein>
<dbReference type="Gene3D" id="1.20.120.1760">
    <property type="match status" value="1"/>
</dbReference>
<reference evidence="13 14" key="1">
    <citation type="submission" date="2020-04" db="EMBL/GenBank/DDBJ databases">
        <title>Nesterenkonia sp. nov., isolated from marine sediment.</title>
        <authorList>
            <person name="Zhang G."/>
        </authorList>
    </citation>
    <scope>NUCLEOTIDE SEQUENCE [LARGE SCALE GENOMIC DNA]</scope>
    <source>
        <strain evidence="13 14">MY13</strain>
    </source>
</reference>
<dbReference type="InterPro" id="IPR050324">
    <property type="entry name" value="CDP-alcohol_PTase-I"/>
</dbReference>
<keyword evidence="4 11" id="KW-0808">Transferase</keyword>
<feature type="transmembrane region" description="Helical" evidence="12">
    <location>
        <begin position="163"/>
        <end position="192"/>
    </location>
</feature>
<dbReference type="InterPro" id="IPR000462">
    <property type="entry name" value="CDP-OH_P_trans"/>
</dbReference>
<sequence length="237" mass="26519">MKIIGAGARPGFEYTVHETFWTVPNVITTLRFLLVPVFLLFLHQEEFLRAFWVLAVLGATDWVDGFIARYFNQLSTVGRWLDPLADRLAMLIVTVALVYYEIAPGWLVWLILVPDVVLFVNSAVLFLGTPHLPVSGMGKVRTACLMISLPMLLLAQLEQFADMWGGLFPLVAESLLVAGAVMHLIASLDYLLQAWGKFHRLRGQGIRSWDRKAWAGRASWDAPKTPPRQKQGTGTGD</sequence>
<evidence type="ECO:0000256" key="9">
    <source>
        <dbReference type="ARBA" id="ARBA00023209"/>
    </source>
</evidence>
<comment type="caution">
    <text evidence="13">The sequence shown here is derived from an EMBL/GenBank/DDBJ whole genome shotgun (WGS) entry which is preliminary data.</text>
</comment>
<evidence type="ECO:0000256" key="11">
    <source>
        <dbReference type="RuleBase" id="RU003750"/>
    </source>
</evidence>
<dbReference type="InterPro" id="IPR048254">
    <property type="entry name" value="CDP_ALCOHOL_P_TRANSF_CS"/>
</dbReference>
<feature type="transmembrane region" description="Helical" evidence="12">
    <location>
        <begin position="50"/>
        <end position="72"/>
    </location>
</feature>
<comment type="subcellular location">
    <subcellularLocation>
        <location evidence="1">Membrane</location>
        <topology evidence="1">Multi-pass membrane protein</topology>
    </subcellularLocation>
</comment>
<evidence type="ECO:0000313" key="14">
    <source>
        <dbReference type="Proteomes" id="UP000523139"/>
    </source>
</evidence>
<dbReference type="RefSeq" id="WP_168888122.1">
    <property type="nucleotide sequence ID" value="NZ_JABAHY010000012.1"/>
</dbReference>
<feature type="transmembrane region" description="Helical" evidence="12">
    <location>
        <begin position="84"/>
        <end position="100"/>
    </location>
</feature>
<dbReference type="AlphaFoldDB" id="A0A7X8TL75"/>
<dbReference type="GO" id="GO:0016780">
    <property type="term" value="F:phosphotransferase activity, for other substituted phosphate groups"/>
    <property type="evidence" value="ECO:0007669"/>
    <property type="project" value="InterPro"/>
</dbReference>
<keyword evidence="5 12" id="KW-0812">Transmembrane</keyword>
<accession>A0A7X8TL75</accession>
<dbReference type="EMBL" id="JABAHY010000012">
    <property type="protein sequence ID" value="NLS10639.1"/>
    <property type="molecule type" value="Genomic_DNA"/>
</dbReference>
<dbReference type="PROSITE" id="PS00379">
    <property type="entry name" value="CDP_ALCOHOL_P_TRANSF"/>
    <property type="match status" value="1"/>
</dbReference>
<keyword evidence="6 12" id="KW-1133">Transmembrane helix</keyword>
<proteinExistence type="inferred from homology"/>
<comment type="similarity">
    <text evidence="2 11">Belongs to the CDP-alcohol phosphatidyltransferase class-I family.</text>
</comment>
<evidence type="ECO:0000256" key="2">
    <source>
        <dbReference type="ARBA" id="ARBA00010441"/>
    </source>
</evidence>
<dbReference type="PANTHER" id="PTHR14269:SF11">
    <property type="entry name" value="CDP-DIACYLGLYCEROL--GLYCEROL-3-PHOSPHATE 3-PHOSPHATIDYLTRANSFERASE"/>
    <property type="match status" value="1"/>
</dbReference>
<dbReference type="Proteomes" id="UP000523139">
    <property type="component" value="Unassembled WGS sequence"/>
</dbReference>
<keyword evidence="14" id="KW-1185">Reference proteome</keyword>
<feature type="transmembrane region" description="Helical" evidence="12">
    <location>
        <begin position="20"/>
        <end position="44"/>
    </location>
</feature>
<evidence type="ECO:0000256" key="4">
    <source>
        <dbReference type="ARBA" id="ARBA00022679"/>
    </source>
</evidence>
<evidence type="ECO:0000256" key="1">
    <source>
        <dbReference type="ARBA" id="ARBA00004141"/>
    </source>
</evidence>